<feature type="non-terminal residue" evidence="1">
    <location>
        <position position="93"/>
    </location>
</feature>
<dbReference type="EMBL" id="CCYD01001399">
    <property type="protein sequence ID" value="CEG45025.1"/>
    <property type="molecule type" value="Genomic_DNA"/>
</dbReference>
<evidence type="ECO:0000313" key="2">
    <source>
        <dbReference type="Proteomes" id="UP000054928"/>
    </source>
</evidence>
<keyword evidence="2" id="KW-1185">Reference proteome</keyword>
<evidence type="ECO:0000313" key="1">
    <source>
        <dbReference type="EMBL" id="CEG45025.1"/>
    </source>
</evidence>
<sequence>MHYEDGTEVQTLTLKMVLPSKWAGHTVDYLKDFFVEHYNTKKPENVLDATEMHLEKKGNAILFGDELLHTAVQKYDDLFLKPGKSMPKPVRAQ</sequence>
<protein>
    <submittedName>
        <fullName evidence="1">Chp-1 rar1 homologue</fullName>
    </submittedName>
</protein>
<reference evidence="2" key="1">
    <citation type="submission" date="2014-09" db="EMBL/GenBank/DDBJ databases">
        <authorList>
            <person name="Sharma Rahul"/>
            <person name="Thines Marco"/>
        </authorList>
    </citation>
    <scope>NUCLEOTIDE SEQUENCE [LARGE SCALE GENOMIC DNA]</scope>
</reference>
<dbReference type="AlphaFoldDB" id="A0A0P1AWQ0"/>
<dbReference type="GeneID" id="36396403"/>
<dbReference type="Proteomes" id="UP000054928">
    <property type="component" value="Unassembled WGS sequence"/>
</dbReference>
<dbReference type="RefSeq" id="XP_024581394.1">
    <property type="nucleotide sequence ID" value="XM_024715725.1"/>
</dbReference>
<dbReference type="OMA" id="CNQYYKE"/>
<proteinExistence type="predicted"/>
<organism evidence="1 2">
    <name type="scientific">Plasmopara halstedii</name>
    <name type="common">Downy mildew of sunflower</name>
    <dbReference type="NCBI Taxonomy" id="4781"/>
    <lineage>
        <taxon>Eukaryota</taxon>
        <taxon>Sar</taxon>
        <taxon>Stramenopiles</taxon>
        <taxon>Oomycota</taxon>
        <taxon>Peronosporomycetes</taxon>
        <taxon>Peronosporales</taxon>
        <taxon>Peronosporaceae</taxon>
        <taxon>Plasmopara</taxon>
    </lineage>
</organism>
<dbReference type="OrthoDB" id="10261079at2759"/>
<accession>A0A0P1AWQ0</accession>
<name>A0A0P1AWQ0_PLAHL</name>
<dbReference type="STRING" id="4781.A0A0P1AWQ0"/>